<gene>
    <name evidence="1" type="ORF">S01H4_17681</name>
</gene>
<proteinExistence type="predicted"/>
<name>X1AVA6_9ZZZZ</name>
<comment type="caution">
    <text evidence="1">The sequence shown here is derived from an EMBL/GenBank/DDBJ whole genome shotgun (WGS) entry which is preliminary data.</text>
</comment>
<evidence type="ECO:0000313" key="1">
    <source>
        <dbReference type="EMBL" id="GAG63766.1"/>
    </source>
</evidence>
<reference evidence="1" key="1">
    <citation type="journal article" date="2014" name="Front. Microbiol.">
        <title>High frequency of phylogenetically diverse reductive dehalogenase-homologous genes in deep subseafloor sedimentary metagenomes.</title>
        <authorList>
            <person name="Kawai M."/>
            <person name="Futagami T."/>
            <person name="Toyoda A."/>
            <person name="Takaki Y."/>
            <person name="Nishi S."/>
            <person name="Hori S."/>
            <person name="Arai W."/>
            <person name="Tsubouchi T."/>
            <person name="Morono Y."/>
            <person name="Uchiyama I."/>
            <person name="Ito T."/>
            <person name="Fujiyama A."/>
            <person name="Inagaki F."/>
            <person name="Takami H."/>
        </authorList>
    </citation>
    <scope>NUCLEOTIDE SEQUENCE</scope>
    <source>
        <strain evidence="1">Expedition CK06-06</strain>
    </source>
</reference>
<protein>
    <recommendedName>
        <fullName evidence="2">Bacterial Ig-like domain-containing protein</fullName>
    </recommendedName>
</protein>
<sequence length="139" mass="15337">MTTETYIRYHIYSFEDITYSPLSWSSKQTTITATWLNGYTGEINLSVDPDGLGYSLDKDMLVFGSSASATLTLTPTSASTHYVKVNAYDSNGHQEARSYALSCTSGIPSDSYSETFVSDSDEESDENAKTIITYRSENV</sequence>
<evidence type="ECO:0008006" key="2">
    <source>
        <dbReference type="Google" id="ProtNLM"/>
    </source>
</evidence>
<feature type="non-terminal residue" evidence="1">
    <location>
        <position position="139"/>
    </location>
</feature>
<accession>X1AVA6</accession>
<dbReference type="EMBL" id="BART01007801">
    <property type="protein sequence ID" value="GAG63766.1"/>
    <property type="molecule type" value="Genomic_DNA"/>
</dbReference>
<organism evidence="1">
    <name type="scientific">marine sediment metagenome</name>
    <dbReference type="NCBI Taxonomy" id="412755"/>
    <lineage>
        <taxon>unclassified sequences</taxon>
        <taxon>metagenomes</taxon>
        <taxon>ecological metagenomes</taxon>
    </lineage>
</organism>
<dbReference type="AlphaFoldDB" id="X1AVA6"/>